<dbReference type="SUPFAM" id="SSF110857">
    <property type="entry name" value="Gamma-glutamyl cyclotransferase-like"/>
    <property type="match status" value="2"/>
</dbReference>
<proteinExistence type="predicted"/>
<evidence type="ECO:0000256" key="1">
    <source>
        <dbReference type="ARBA" id="ARBA00012346"/>
    </source>
</evidence>
<dbReference type="InterPro" id="IPR036568">
    <property type="entry name" value="GGCT-like_sf"/>
</dbReference>
<dbReference type="CDD" id="cd06661">
    <property type="entry name" value="GGCT_like"/>
    <property type="match status" value="2"/>
</dbReference>
<feature type="binding site" evidence="4">
    <location>
        <begin position="217"/>
        <end position="222"/>
    </location>
    <ligand>
        <name>substrate</name>
    </ligand>
</feature>
<dbReference type="Proteomes" id="UP000494256">
    <property type="component" value="Unassembled WGS sequence"/>
</dbReference>
<dbReference type="Gene3D" id="3.10.490.10">
    <property type="entry name" value="Gamma-glutamyl cyclotransferase-like"/>
    <property type="match status" value="2"/>
</dbReference>
<gene>
    <name evidence="7" type="ORF">APLA_LOCUS15412</name>
    <name evidence="6" type="ORF">APLA_LOCUS9331</name>
</gene>
<feature type="binding site" evidence="4">
    <location>
        <position position="344"/>
    </location>
    <ligand>
        <name>substrate</name>
    </ligand>
</feature>
<dbReference type="Proteomes" id="UP000494106">
    <property type="component" value="Unassembled WGS sequence"/>
</dbReference>
<evidence type="ECO:0000256" key="5">
    <source>
        <dbReference type="SAM" id="SignalP"/>
    </source>
</evidence>
<evidence type="ECO:0000313" key="6">
    <source>
        <dbReference type="EMBL" id="CAB3240960.1"/>
    </source>
</evidence>
<dbReference type="EMBL" id="CADEBC010000586">
    <property type="protein sequence ID" value="CAB3256430.1"/>
    <property type="molecule type" value="Genomic_DNA"/>
</dbReference>
<keyword evidence="2" id="KW-0456">Lyase</keyword>
<dbReference type="GO" id="GO:0003839">
    <property type="term" value="F:gamma-glutamylcyclotransferase activity"/>
    <property type="evidence" value="ECO:0007669"/>
    <property type="project" value="UniProtKB-EC"/>
</dbReference>
<accession>A0A8S1B1Y5</accession>
<organism evidence="7 8">
    <name type="scientific">Arctia plantaginis</name>
    <name type="common">Wood tiger moth</name>
    <name type="synonym">Phalaena plantaginis</name>
    <dbReference type="NCBI Taxonomy" id="874455"/>
    <lineage>
        <taxon>Eukaryota</taxon>
        <taxon>Metazoa</taxon>
        <taxon>Ecdysozoa</taxon>
        <taxon>Arthropoda</taxon>
        <taxon>Hexapoda</taxon>
        <taxon>Insecta</taxon>
        <taxon>Pterygota</taxon>
        <taxon>Neoptera</taxon>
        <taxon>Endopterygota</taxon>
        <taxon>Lepidoptera</taxon>
        <taxon>Glossata</taxon>
        <taxon>Ditrysia</taxon>
        <taxon>Noctuoidea</taxon>
        <taxon>Erebidae</taxon>
        <taxon>Arctiinae</taxon>
        <taxon>Arctia</taxon>
    </lineage>
</organism>
<evidence type="ECO:0000313" key="9">
    <source>
        <dbReference type="Proteomes" id="UP000494256"/>
    </source>
</evidence>
<feature type="signal peptide" evidence="5">
    <location>
        <begin position="1"/>
        <end position="20"/>
    </location>
</feature>
<sequence length="387" mass="43826">MFAKIFVTLLAFSYFTVIFSYPDVETGNSNGSFYYFAYGSNLLAKRIHIKNPSAVFYSPAKLANHRLDFNVYDPLWNGAVGTIVEDEEKEVWGSLWTIDINQMKYLDEQEDLNWYRVKNVTVTKPDGTEVLARTYQEIDNPSKTENGKDLPLDRRPSSTYLEVIALGAIESHLPAEYVGFIFAFPTNGKLASTQIRNQLGYPCPSEETTEPNGYFYYFGYGSNLLAKRIHINNPSAVLISAAKLPNYRLDFINLGDTKETWNGAAATIVEDDETEVWGSLWRIDIDQMNNLDQQEYPYYFAKNVTVTKRDGTEVLARTYIGKTAPNKLKKGEDLPSERRPSNTYLEVLALGAIESHLPAQYIGFIFSFPTNGQMAAIGKRNQLGYPF</sequence>
<dbReference type="PANTHER" id="PTHR12935">
    <property type="entry name" value="GAMMA-GLUTAMYLCYCLOTRANSFERASE"/>
    <property type="match status" value="1"/>
</dbReference>
<evidence type="ECO:0000256" key="3">
    <source>
        <dbReference type="PIRSR" id="PIRSR617939-1"/>
    </source>
</evidence>
<dbReference type="OrthoDB" id="2924818at2759"/>
<dbReference type="EC" id="4.3.2.9" evidence="1"/>
<dbReference type="InterPro" id="IPR013024">
    <property type="entry name" value="GGCT-like"/>
</dbReference>
<feature type="active site" description="Proton acceptor" evidence="3">
    <location>
        <position position="295"/>
    </location>
</feature>
<keyword evidence="8" id="KW-1185">Reference proteome</keyword>
<reference evidence="8 9" key="1">
    <citation type="submission" date="2020-04" db="EMBL/GenBank/DDBJ databases">
        <authorList>
            <person name="Wallbank WR R."/>
            <person name="Pardo Diaz C."/>
            <person name="Kozak K."/>
            <person name="Martin S."/>
            <person name="Jiggins C."/>
            <person name="Moest M."/>
            <person name="Warren A I."/>
            <person name="Byers J.R.P. K."/>
            <person name="Montejo-Kovacevich G."/>
            <person name="Yen C E."/>
        </authorList>
    </citation>
    <scope>NUCLEOTIDE SEQUENCE [LARGE SCALE GENOMIC DNA]</scope>
</reference>
<dbReference type="InterPro" id="IPR017939">
    <property type="entry name" value="G-Glutamylcylcotransferase"/>
</dbReference>
<dbReference type="PANTHER" id="PTHR12935:SF0">
    <property type="entry name" value="GAMMA-GLUTAMYLCYCLOTRANSFERASE"/>
    <property type="match status" value="1"/>
</dbReference>
<feature type="chain" id="PRO_5036434382" description="gamma-glutamylcyclotransferase" evidence="5">
    <location>
        <begin position="21"/>
        <end position="387"/>
    </location>
</feature>
<evidence type="ECO:0000256" key="4">
    <source>
        <dbReference type="PIRSR" id="PIRSR617939-2"/>
    </source>
</evidence>
<dbReference type="EMBL" id="CADEBD010000309">
    <property type="protein sequence ID" value="CAB3240960.1"/>
    <property type="molecule type" value="Genomic_DNA"/>
</dbReference>
<dbReference type="AlphaFoldDB" id="A0A8S1B1Y5"/>
<comment type="caution">
    <text evidence="7">The sequence shown here is derived from an EMBL/GenBank/DDBJ whole genome shotgun (WGS) entry which is preliminary data.</text>
</comment>
<keyword evidence="5" id="KW-0732">Signal</keyword>
<evidence type="ECO:0000256" key="2">
    <source>
        <dbReference type="ARBA" id="ARBA00023239"/>
    </source>
</evidence>
<evidence type="ECO:0000313" key="8">
    <source>
        <dbReference type="Proteomes" id="UP000494106"/>
    </source>
</evidence>
<evidence type="ECO:0000313" key="7">
    <source>
        <dbReference type="EMBL" id="CAB3256430.1"/>
    </source>
</evidence>
<name>A0A8S1B1Y5_ARCPL</name>
<dbReference type="Pfam" id="PF13772">
    <property type="entry name" value="AIG2_2"/>
    <property type="match status" value="2"/>
</dbReference>
<protein>
    <recommendedName>
        <fullName evidence="1">gamma-glutamylcyclotransferase</fullName>
        <ecNumber evidence="1">4.3.2.9</ecNumber>
    </recommendedName>
</protein>